<keyword evidence="1" id="KW-0472">Membrane</keyword>
<sequence length="176" mass="19472">MKKLIYSIIVFVVSIGLLVGGLELFSSYKPSISIHLDAPVQTKKSIVIHADQKKVWTILADVNHWAEWQSDIKNPELKGAFRPGHSFTWKSGGLNIRSDIQIATPLTKIGWCGPALGAFAVHIWTFTTLIDGSTRVDVEESMEGWLVSVLSHQFQTGLDTSLDKWLGALKATAEKQ</sequence>
<protein>
    <recommendedName>
        <fullName evidence="4">Polyketide cyclase/dehydrase/lipid transport protein</fullName>
    </recommendedName>
</protein>
<dbReference type="SUPFAM" id="SSF55961">
    <property type="entry name" value="Bet v1-like"/>
    <property type="match status" value="1"/>
</dbReference>
<dbReference type="Proteomes" id="UP000521017">
    <property type="component" value="Unassembled WGS sequence"/>
</dbReference>
<dbReference type="Gene3D" id="3.30.530.20">
    <property type="match status" value="1"/>
</dbReference>
<evidence type="ECO:0008006" key="4">
    <source>
        <dbReference type="Google" id="ProtNLM"/>
    </source>
</evidence>
<evidence type="ECO:0000313" key="3">
    <source>
        <dbReference type="Proteomes" id="UP000521017"/>
    </source>
</evidence>
<keyword evidence="1" id="KW-1133">Transmembrane helix</keyword>
<evidence type="ECO:0000313" key="2">
    <source>
        <dbReference type="EMBL" id="MBB6498738.1"/>
    </source>
</evidence>
<keyword evidence="1" id="KW-0812">Transmembrane</keyword>
<comment type="caution">
    <text evidence="2">The sequence shown here is derived from an EMBL/GenBank/DDBJ whole genome shotgun (WGS) entry which is preliminary data.</text>
</comment>
<gene>
    <name evidence="2" type="ORF">HDF25_000875</name>
</gene>
<name>A0A7X0MIS5_9SPHI</name>
<feature type="transmembrane region" description="Helical" evidence="1">
    <location>
        <begin position="6"/>
        <end position="25"/>
    </location>
</feature>
<dbReference type="Pfam" id="PF10604">
    <property type="entry name" value="Polyketide_cyc2"/>
    <property type="match status" value="1"/>
</dbReference>
<dbReference type="AlphaFoldDB" id="A0A7X0MIS5"/>
<proteinExistence type="predicted"/>
<organism evidence="2 3">
    <name type="scientific">Pedobacter cryoconitis</name>
    <dbReference type="NCBI Taxonomy" id="188932"/>
    <lineage>
        <taxon>Bacteria</taxon>
        <taxon>Pseudomonadati</taxon>
        <taxon>Bacteroidota</taxon>
        <taxon>Sphingobacteriia</taxon>
        <taxon>Sphingobacteriales</taxon>
        <taxon>Sphingobacteriaceae</taxon>
        <taxon>Pedobacter</taxon>
    </lineage>
</organism>
<accession>A0A7X0MIS5</accession>
<dbReference type="InterPro" id="IPR019587">
    <property type="entry name" value="Polyketide_cyclase/dehydratase"/>
</dbReference>
<reference evidence="2 3" key="1">
    <citation type="submission" date="2020-08" db="EMBL/GenBank/DDBJ databases">
        <title>Genomic Encyclopedia of Type Strains, Phase IV (KMG-V): Genome sequencing to study the core and pangenomes of soil and plant-associated prokaryotes.</title>
        <authorList>
            <person name="Whitman W."/>
        </authorList>
    </citation>
    <scope>NUCLEOTIDE SEQUENCE [LARGE SCALE GENOMIC DNA]</scope>
    <source>
        <strain evidence="2 3">M2T3</strain>
    </source>
</reference>
<dbReference type="EMBL" id="JACHCC010000002">
    <property type="protein sequence ID" value="MBB6498738.1"/>
    <property type="molecule type" value="Genomic_DNA"/>
</dbReference>
<evidence type="ECO:0000256" key="1">
    <source>
        <dbReference type="SAM" id="Phobius"/>
    </source>
</evidence>
<dbReference type="InterPro" id="IPR023393">
    <property type="entry name" value="START-like_dom_sf"/>
</dbReference>
<dbReference type="RefSeq" id="WP_184623138.1">
    <property type="nucleotide sequence ID" value="NZ_JACHCC010000002.1"/>
</dbReference>